<dbReference type="Proteomes" id="UP000016480">
    <property type="component" value="Unassembled WGS sequence"/>
</dbReference>
<reference evidence="1 2" key="1">
    <citation type="journal article" date="2012" name="J. Bacteriol.">
        <title>Genome sequence of the cycloprodigiosin-producing bacterial strain Pseudoalteromonas rubra ATCC 29570(T).</title>
        <authorList>
            <person name="Xie B.B."/>
            <person name="Shu Y.L."/>
            <person name="Qin Q.L."/>
            <person name="Rong J.C."/>
            <person name="Zhang X.Y."/>
            <person name="Chen X.L."/>
            <person name="Zhou B.C."/>
            <person name="Zhang Y.Z."/>
        </authorList>
    </citation>
    <scope>NUCLEOTIDE SEQUENCE [LARGE SCALE GENOMIC DNA]</scope>
    <source>
        <strain evidence="1 2">DSM 6842</strain>
    </source>
</reference>
<gene>
    <name evidence="1" type="ORF">PRUB_a6019</name>
</gene>
<dbReference type="EMBL" id="AHCD03000043">
    <property type="protein sequence ID" value="KAF7783529.1"/>
    <property type="molecule type" value="Genomic_DNA"/>
</dbReference>
<comment type="caution">
    <text evidence="1">The sequence shown here is derived from an EMBL/GenBank/DDBJ whole genome shotgun (WGS) entry which is preliminary data.</text>
</comment>
<dbReference type="AlphaFoldDB" id="A0A8T0C2D9"/>
<evidence type="ECO:0000313" key="2">
    <source>
        <dbReference type="Proteomes" id="UP000016480"/>
    </source>
</evidence>
<sequence>MKLKKQMGAIKVGLKSLVQNARPDPGIHFLRS</sequence>
<name>A0A8T0C2D9_9GAMM</name>
<evidence type="ECO:0000313" key="1">
    <source>
        <dbReference type="EMBL" id="KAF7783529.1"/>
    </source>
</evidence>
<protein>
    <submittedName>
        <fullName evidence="1">Uncharacterized protein</fullName>
    </submittedName>
</protein>
<organism evidence="1 2">
    <name type="scientific">Pseudoalteromonas rubra</name>
    <dbReference type="NCBI Taxonomy" id="43658"/>
    <lineage>
        <taxon>Bacteria</taxon>
        <taxon>Pseudomonadati</taxon>
        <taxon>Pseudomonadota</taxon>
        <taxon>Gammaproteobacteria</taxon>
        <taxon>Alteromonadales</taxon>
        <taxon>Pseudoalteromonadaceae</taxon>
        <taxon>Pseudoalteromonas</taxon>
    </lineage>
</organism>
<accession>A0A8T0C2D9</accession>
<proteinExistence type="predicted"/>